<feature type="region of interest" description="Disordered" evidence="3">
    <location>
        <begin position="412"/>
        <end position="435"/>
    </location>
</feature>
<dbReference type="Gene3D" id="3.30.160.60">
    <property type="entry name" value="Classic Zinc Finger"/>
    <property type="match status" value="1"/>
</dbReference>
<dbReference type="PRINTS" id="PR01407">
    <property type="entry name" value="BUTYPHLNCDUF"/>
</dbReference>
<dbReference type="Gene3D" id="2.60.40.10">
    <property type="entry name" value="Immunoglobulins"/>
    <property type="match status" value="2"/>
</dbReference>
<protein>
    <submittedName>
        <fullName evidence="6">Cardiomyopathy-associated protein 5</fullName>
    </submittedName>
</protein>
<dbReference type="SUPFAM" id="SSF49899">
    <property type="entry name" value="Concanavalin A-like lectins/glucanases"/>
    <property type="match status" value="1"/>
</dbReference>
<evidence type="ECO:0000313" key="7">
    <source>
        <dbReference type="Proteomes" id="UP000054190"/>
    </source>
</evidence>
<feature type="domain" description="B30.2/SPRY" evidence="4">
    <location>
        <begin position="961"/>
        <end position="1149"/>
    </location>
</feature>
<dbReference type="CDD" id="cd00063">
    <property type="entry name" value="FN3"/>
    <property type="match status" value="2"/>
</dbReference>
<dbReference type="Gene3D" id="2.60.120.920">
    <property type="match status" value="1"/>
</dbReference>
<dbReference type="PANTHER" id="PTHR24099:SF7">
    <property type="entry name" value="CARDIOMYOPATHY-ASSOCIATED PROTEIN 5"/>
    <property type="match status" value="1"/>
</dbReference>
<dbReference type="InterPro" id="IPR003879">
    <property type="entry name" value="Butyrophylin_SPRY"/>
</dbReference>
<feature type="region of interest" description="Disordered" evidence="3">
    <location>
        <begin position="330"/>
        <end position="361"/>
    </location>
</feature>
<evidence type="ECO:0000313" key="6">
    <source>
        <dbReference type="EMBL" id="KFV48450.1"/>
    </source>
</evidence>
<dbReference type="SUPFAM" id="SSF57845">
    <property type="entry name" value="B-box zinc-binding domain"/>
    <property type="match status" value="1"/>
</dbReference>
<dbReference type="SUPFAM" id="SSF49265">
    <property type="entry name" value="Fibronectin type III"/>
    <property type="match status" value="1"/>
</dbReference>
<dbReference type="PANTHER" id="PTHR24099">
    <property type="entry name" value="E3 UBIQUITIN-PROTEIN LIGASE TRIM36-RELATED"/>
    <property type="match status" value="1"/>
</dbReference>
<dbReference type="EMBL" id="KK381034">
    <property type="protein sequence ID" value="KFV48450.1"/>
    <property type="molecule type" value="Genomic_DNA"/>
</dbReference>
<dbReference type="SMART" id="SM00449">
    <property type="entry name" value="SPRY"/>
    <property type="match status" value="1"/>
</dbReference>
<evidence type="ECO:0000259" key="4">
    <source>
        <dbReference type="PROSITE" id="PS50188"/>
    </source>
</evidence>
<dbReference type="InterPro" id="IPR003877">
    <property type="entry name" value="SPRY_dom"/>
</dbReference>
<dbReference type="GO" id="GO:0005737">
    <property type="term" value="C:cytoplasm"/>
    <property type="evidence" value="ECO:0007669"/>
    <property type="project" value="TreeGrafter"/>
</dbReference>
<dbReference type="InterPro" id="IPR013783">
    <property type="entry name" value="Ig-like_fold"/>
</dbReference>
<feature type="compositionally biased region" description="Polar residues" evidence="3">
    <location>
        <begin position="295"/>
        <end position="305"/>
    </location>
</feature>
<dbReference type="PROSITE" id="PS50188">
    <property type="entry name" value="B302_SPRY"/>
    <property type="match status" value="1"/>
</dbReference>
<dbReference type="InterPro" id="IPR001870">
    <property type="entry name" value="B30.2/SPRY"/>
</dbReference>
<dbReference type="InterPro" id="IPR036116">
    <property type="entry name" value="FN3_sf"/>
</dbReference>
<dbReference type="AlphaFoldDB" id="A0A093EW74"/>
<proteinExistence type="predicted"/>
<feature type="coiled-coil region" evidence="2">
    <location>
        <begin position="656"/>
        <end position="683"/>
    </location>
</feature>
<dbReference type="Pfam" id="PF00622">
    <property type="entry name" value="SPRY"/>
    <property type="match status" value="1"/>
</dbReference>
<dbReference type="PROSITE" id="PS50853">
    <property type="entry name" value="FN3"/>
    <property type="match status" value="1"/>
</dbReference>
<dbReference type="Proteomes" id="UP000054190">
    <property type="component" value="Unassembled WGS sequence"/>
</dbReference>
<organism evidence="6 7">
    <name type="scientific">Tyto alba</name>
    <name type="common">Barn owl</name>
    <dbReference type="NCBI Taxonomy" id="56313"/>
    <lineage>
        <taxon>Eukaryota</taxon>
        <taxon>Metazoa</taxon>
        <taxon>Chordata</taxon>
        <taxon>Craniata</taxon>
        <taxon>Vertebrata</taxon>
        <taxon>Euteleostomi</taxon>
        <taxon>Archelosauria</taxon>
        <taxon>Archosauria</taxon>
        <taxon>Dinosauria</taxon>
        <taxon>Saurischia</taxon>
        <taxon>Theropoda</taxon>
        <taxon>Coelurosauria</taxon>
        <taxon>Aves</taxon>
        <taxon>Neognathae</taxon>
        <taxon>Neoaves</taxon>
        <taxon>Telluraves</taxon>
        <taxon>Strigiformes</taxon>
        <taxon>Tytonidae</taxon>
        <taxon>Tyto</taxon>
    </lineage>
</organism>
<dbReference type="Pfam" id="PF00041">
    <property type="entry name" value="fn3"/>
    <property type="match status" value="1"/>
</dbReference>
<feature type="region of interest" description="Disordered" evidence="3">
    <location>
        <begin position="282"/>
        <end position="312"/>
    </location>
</feature>
<gene>
    <name evidence="6" type="ORF">N341_05002</name>
</gene>
<sequence>EQKDLFNIISEGYEILNIHAPTHIFSVDQEESEHMPDKLEYLETDPSFKRKLADDGHRPLASGTTTEISESFVLEKPASHELEDLVKNYDVEETGGTQQENPTLPENNNNAMLYPNNGMADMDYFEKYTLIDDKTPVKPHFERPSSLFPVTEDPSENEPVEEATSFKESAEVDTLEEEFSLLEDLDEVFYGTVRGESKMQSYADAPKPLPLQKSIDTSSKKVTNVEDERKSPGTPLFDSEEGVLERSLLFPTTVAAVNPELLEEPPALSFLYKDLYAEAVGEKTKDETPSDEESGNSNASFPSRNSDTDDGTGIYFEKYILKDEIPSKGICPQKDQISEDESFSGRISVQSSEDKHKKGTGDIQHVRTEILPEKGAVEREKVQVDSDIQATICKPMHAIPFGSKVILSGARTDTTEQREEENVPVETTEELPEQSSHQAYSQLVDYQGAAYQEAGNKQEEQHDITGVPQMEKYVPYVRTPVEDNWQREEQHPDVYEDLAESMDYDVITQEELLQDEISSQLTQEELLFEDRDSFEHAGDSYEFVNEPEQRTPVELEDAGFVLMYPEKSATNIPQVETPQRELKKAQADTYCYHCKCPISAIDKLFGEHKDHEVTTLEDAATKMKDRLSELLIAMEEKSMKIEEFVSDIESLFNSVEENCKKNAELLEKQNEEMLKKVVAQYDEKSENFEEVKKMKMEYLYEQMVNFQQTVDSAKETLETTVKEMEELDGFVFLNSSKELNKRYMKLLSAMDTTLSLEKLPSAFSLFEHYADSPGQSNQHSLKHVAVPQTPTVVPQEPDSATSTSIAVYWAVNDGDAIDCFQVYCMEELQGSKDAGAVVEEYRVTVKESHCILEDLEPDRCYSVWVMAVNGTGCSLPSEKAIFKTGTYTLTVDQRCASSRCWEPPQRFSVGIAPPESFTLEYCRQHSPEGEGLRSFAGIKRPELEVSLEPNVNYFFYLRAVNPFGTSEQSEAALISTKGTRFHLLSNTAHPALQISSNETVIRLPEKTKFTGFPSVLGELLPARGCHYWEIVVSACRSYRIGICYEAISQSSILGLSDTSWCMWCCLTQTSFLYRFLHTGVMSDVCVTEHVARIGILLDYSGGRLLFFNAERGLVLFTIRHKFTDAAHPAFALEKAGSLTLRTGMELPEFVKHS</sequence>
<name>A0A093EW74_TYTAL</name>
<evidence type="ECO:0000256" key="2">
    <source>
        <dbReference type="SAM" id="Coils"/>
    </source>
</evidence>
<feature type="non-terminal residue" evidence="6">
    <location>
        <position position="1153"/>
    </location>
</feature>
<feature type="region of interest" description="Disordered" evidence="3">
    <location>
        <begin position="202"/>
        <end position="241"/>
    </location>
</feature>
<evidence type="ECO:0000256" key="3">
    <source>
        <dbReference type="SAM" id="MobiDB-lite"/>
    </source>
</evidence>
<accession>A0A093EW74</accession>
<keyword evidence="7" id="KW-1185">Reference proteome</keyword>
<feature type="non-terminal residue" evidence="6">
    <location>
        <position position="1"/>
    </location>
</feature>
<feature type="region of interest" description="Disordered" evidence="3">
    <location>
        <begin position="142"/>
        <end position="169"/>
    </location>
</feature>
<keyword evidence="1 2" id="KW-0175">Coiled coil</keyword>
<evidence type="ECO:0000259" key="5">
    <source>
        <dbReference type="PROSITE" id="PS50853"/>
    </source>
</evidence>
<feature type="domain" description="Fibronectin type-III" evidence="5">
    <location>
        <begin position="786"/>
        <end position="887"/>
    </location>
</feature>
<feature type="compositionally biased region" description="Acidic residues" evidence="3">
    <location>
        <begin position="422"/>
        <end position="432"/>
    </location>
</feature>
<dbReference type="SMART" id="SM00060">
    <property type="entry name" value="FN3"/>
    <property type="match status" value="2"/>
</dbReference>
<dbReference type="InterPro" id="IPR003961">
    <property type="entry name" value="FN3_dom"/>
</dbReference>
<dbReference type="InterPro" id="IPR013320">
    <property type="entry name" value="ConA-like_dom_sf"/>
</dbReference>
<dbReference type="InterPro" id="IPR050617">
    <property type="entry name" value="E3_ligase_FN3/SPRY"/>
</dbReference>
<feature type="compositionally biased region" description="Basic and acidic residues" evidence="3">
    <location>
        <begin position="352"/>
        <end position="361"/>
    </location>
</feature>
<reference evidence="6 7" key="1">
    <citation type="submission" date="2014-04" db="EMBL/GenBank/DDBJ databases">
        <title>Genome evolution of avian class.</title>
        <authorList>
            <person name="Zhang G."/>
            <person name="Li C."/>
        </authorList>
    </citation>
    <scope>NUCLEOTIDE SEQUENCE [LARGE SCALE GENOMIC DNA]</scope>
    <source>
        <strain evidence="6">BGI_N341</strain>
    </source>
</reference>
<evidence type="ECO:0000256" key="1">
    <source>
        <dbReference type="ARBA" id="ARBA00023054"/>
    </source>
</evidence>
<dbReference type="InterPro" id="IPR043136">
    <property type="entry name" value="B30.2/SPRY_sf"/>
</dbReference>